<dbReference type="Proteomes" id="UP000244005">
    <property type="component" value="Unassembled WGS sequence"/>
</dbReference>
<dbReference type="EMBL" id="KZ772727">
    <property type="protein sequence ID" value="PTQ37791.1"/>
    <property type="molecule type" value="Genomic_DNA"/>
</dbReference>
<keyword evidence="3" id="KW-1185">Reference proteome</keyword>
<evidence type="ECO:0000313" key="2">
    <source>
        <dbReference type="EMBL" id="PTQ37791.1"/>
    </source>
</evidence>
<proteinExistence type="predicted"/>
<dbReference type="Gramene" id="Mp2g19890.1">
    <property type="protein sequence ID" value="Mp2g19890.1.cds"/>
    <property type="gene ID" value="Mp2g19890"/>
</dbReference>
<dbReference type="AlphaFoldDB" id="A0A2R6WVB0"/>
<evidence type="ECO:0000256" key="1">
    <source>
        <dbReference type="SAM" id="MobiDB-lite"/>
    </source>
</evidence>
<protein>
    <submittedName>
        <fullName evidence="2">Uncharacterized protein</fullName>
    </submittedName>
</protein>
<reference evidence="3" key="1">
    <citation type="journal article" date="2017" name="Cell">
        <title>Insights into land plant evolution garnered from the Marchantia polymorpha genome.</title>
        <authorList>
            <person name="Bowman J.L."/>
            <person name="Kohchi T."/>
            <person name="Yamato K.T."/>
            <person name="Jenkins J."/>
            <person name="Shu S."/>
            <person name="Ishizaki K."/>
            <person name="Yamaoka S."/>
            <person name="Nishihama R."/>
            <person name="Nakamura Y."/>
            <person name="Berger F."/>
            <person name="Adam C."/>
            <person name="Aki S.S."/>
            <person name="Althoff F."/>
            <person name="Araki T."/>
            <person name="Arteaga-Vazquez M.A."/>
            <person name="Balasubrmanian S."/>
            <person name="Barry K."/>
            <person name="Bauer D."/>
            <person name="Boehm C.R."/>
            <person name="Briginshaw L."/>
            <person name="Caballero-Perez J."/>
            <person name="Catarino B."/>
            <person name="Chen F."/>
            <person name="Chiyoda S."/>
            <person name="Chovatia M."/>
            <person name="Davies K.M."/>
            <person name="Delmans M."/>
            <person name="Demura T."/>
            <person name="Dierschke T."/>
            <person name="Dolan L."/>
            <person name="Dorantes-Acosta A.E."/>
            <person name="Eklund D.M."/>
            <person name="Florent S.N."/>
            <person name="Flores-Sandoval E."/>
            <person name="Fujiyama A."/>
            <person name="Fukuzawa H."/>
            <person name="Galik B."/>
            <person name="Grimanelli D."/>
            <person name="Grimwood J."/>
            <person name="Grossniklaus U."/>
            <person name="Hamada T."/>
            <person name="Haseloff J."/>
            <person name="Hetherington A.J."/>
            <person name="Higo A."/>
            <person name="Hirakawa Y."/>
            <person name="Hundley H.N."/>
            <person name="Ikeda Y."/>
            <person name="Inoue K."/>
            <person name="Inoue S.I."/>
            <person name="Ishida S."/>
            <person name="Jia Q."/>
            <person name="Kakita M."/>
            <person name="Kanazawa T."/>
            <person name="Kawai Y."/>
            <person name="Kawashima T."/>
            <person name="Kennedy M."/>
            <person name="Kinose K."/>
            <person name="Kinoshita T."/>
            <person name="Kohara Y."/>
            <person name="Koide E."/>
            <person name="Komatsu K."/>
            <person name="Kopischke S."/>
            <person name="Kubo M."/>
            <person name="Kyozuka J."/>
            <person name="Lagercrantz U."/>
            <person name="Lin S.S."/>
            <person name="Lindquist E."/>
            <person name="Lipzen A.M."/>
            <person name="Lu C.W."/>
            <person name="De Luna E."/>
            <person name="Martienssen R.A."/>
            <person name="Minamino N."/>
            <person name="Mizutani M."/>
            <person name="Mizutani M."/>
            <person name="Mochizuki N."/>
            <person name="Monte I."/>
            <person name="Mosher R."/>
            <person name="Nagasaki H."/>
            <person name="Nakagami H."/>
            <person name="Naramoto S."/>
            <person name="Nishitani K."/>
            <person name="Ohtani M."/>
            <person name="Okamoto T."/>
            <person name="Okumura M."/>
            <person name="Phillips J."/>
            <person name="Pollak B."/>
            <person name="Reinders A."/>
            <person name="Rovekamp M."/>
            <person name="Sano R."/>
            <person name="Sawa S."/>
            <person name="Schmid M.W."/>
            <person name="Shirakawa M."/>
            <person name="Solano R."/>
            <person name="Spunde A."/>
            <person name="Suetsugu N."/>
            <person name="Sugano S."/>
            <person name="Sugiyama A."/>
            <person name="Sun R."/>
            <person name="Suzuki Y."/>
            <person name="Takenaka M."/>
            <person name="Takezawa D."/>
            <person name="Tomogane H."/>
            <person name="Tsuzuki M."/>
            <person name="Ueda T."/>
            <person name="Umeda M."/>
            <person name="Ward J.M."/>
            <person name="Watanabe Y."/>
            <person name="Yazaki K."/>
            <person name="Yokoyama R."/>
            <person name="Yoshitake Y."/>
            <person name="Yotsui I."/>
            <person name="Zachgo S."/>
            <person name="Schmutz J."/>
        </authorList>
    </citation>
    <scope>NUCLEOTIDE SEQUENCE [LARGE SCALE GENOMIC DNA]</scope>
    <source>
        <strain evidence="3">Tak-1</strain>
    </source>
</reference>
<evidence type="ECO:0000313" key="3">
    <source>
        <dbReference type="Proteomes" id="UP000244005"/>
    </source>
</evidence>
<gene>
    <name evidence="2" type="ORF">MARPO_0055s0061</name>
</gene>
<feature type="region of interest" description="Disordered" evidence="1">
    <location>
        <begin position="110"/>
        <end position="131"/>
    </location>
</feature>
<organism evidence="2 3">
    <name type="scientific">Marchantia polymorpha</name>
    <name type="common">Common liverwort</name>
    <name type="synonym">Marchantia aquatica</name>
    <dbReference type="NCBI Taxonomy" id="3197"/>
    <lineage>
        <taxon>Eukaryota</taxon>
        <taxon>Viridiplantae</taxon>
        <taxon>Streptophyta</taxon>
        <taxon>Embryophyta</taxon>
        <taxon>Marchantiophyta</taxon>
        <taxon>Marchantiopsida</taxon>
        <taxon>Marchantiidae</taxon>
        <taxon>Marchantiales</taxon>
        <taxon>Marchantiaceae</taxon>
        <taxon>Marchantia</taxon>
    </lineage>
</organism>
<feature type="compositionally biased region" description="Basic and acidic residues" evidence="1">
    <location>
        <begin position="110"/>
        <end position="120"/>
    </location>
</feature>
<name>A0A2R6WVB0_MARPO</name>
<accession>A0A2R6WVB0</accession>
<sequence length="198" mass="21073">MTATRPATIHSTCWSGGRAEIPEKLGVLHDDGRGAEASVRRRFIRRSFDSDGAAGAAARGLAVRQSCGDSGAAEALTRASSMCLRTSGRKPWRSDDHTDLLVSGLCPTADRSDSVTDSKGRSSRRSPPSSCISLSVLNQSMASISHGLPPPHREVRFQPPLHRTTQVAPNSLVSLVGVARNYRALGNLVAAEMTKVEV</sequence>